<dbReference type="EC" id="2.6.1.-" evidence="5"/>
<dbReference type="Gene3D" id="3.90.1150.10">
    <property type="entry name" value="Aspartate Aminotransferase, domain 1"/>
    <property type="match status" value="1"/>
</dbReference>
<reference evidence="5" key="1">
    <citation type="submission" date="2023-02" db="EMBL/GenBank/DDBJ databases">
        <title>Description and genomic characterization of Salipiger bruguierae sp. nov., isolated from the sediment of mangrove plant Bruguiera sexangula.</title>
        <authorList>
            <person name="Long M."/>
        </authorList>
    </citation>
    <scope>NUCLEOTIDE SEQUENCE</scope>
    <source>
        <strain evidence="5">H15</strain>
        <plasmid evidence="5">unnamed1</plasmid>
    </source>
</reference>
<dbReference type="InterPro" id="IPR015424">
    <property type="entry name" value="PyrdxlP-dep_Trfase"/>
</dbReference>
<dbReference type="CDD" id="cd00616">
    <property type="entry name" value="AHBA_syn"/>
    <property type="match status" value="1"/>
</dbReference>
<dbReference type="SUPFAM" id="SSF53383">
    <property type="entry name" value="PLP-dependent transferases"/>
    <property type="match status" value="1"/>
</dbReference>
<dbReference type="PANTHER" id="PTHR30244:SF34">
    <property type="entry name" value="DTDP-4-AMINO-4,6-DIDEOXYGALACTOSE TRANSAMINASE"/>
    <property type="match status" value="1"/>
</dbReference>
<evidence type="ECO:0000256" key="3">
    <source>
        <dbReference type="PIRSR" id="PIRSR000390-2"/>
    </source>
</evidence>
<accession>A0AAU8AR39</accession>
<dbReference type="Gene3D" id="3.40.640.10">
    <property type="entry name" value="Type I PLP-dependent aspartate aminotransferase-like (Major domain)"/>
    <property type="match status" value="1"/>
</dbReference>
<dbReference type="InterPro" id="IPR015422">
    <property type="entry name" value="PyrdxlP-dep_Trfase_small"/>
</dbReference>
<evidence type="ECO:0000256" key="4">
    <source>
        <dbReference type="RuleBase" id="RU004508"/>
    </source>
</evidence>
<dbReference type="PANTHER" id="PTHR30244">
    <property type="entry name" value="TRANSAMINASE"/>
    <property type="match status" value="1"/>
</dbReference>
<keyword evidence="5" id="KW-0808">Transferase</keyword>
<dbReference type="Pfam" id="PF01041">
    <property type="entry name" value="DegT_DnrJ_EryC1"/>
    <property type="match status" value="1"/>
</dbReference>
<dbReference type="GO" id="GO:0030170">
    <property type="term" value="F:pyridoxal phosphate binding"/>
    <property type="evidence" value="ECO:0007669"/>
    <property type="project" value="TreeGrafter"/>
</dbReference>
<protein>
    <submittedName>
        <fullName evidence="5">DegT/DnrJ/EryC1/StrS family aminotransferase</fullName>
        <ecNumber evidence="5">2.6.1.-</ecNumber>
    </submittedName>
</protein>
<keyword evidence="3 4" id="KW-0663">Pyridoxal phosphate</keyword>
<dbReference type="PIRSF" id="PIRSF000390">
    <property type="entry name" value="PLP_StrS"/>
    <property type="match status" value="1"/>
</dbReference>
<gene>
    <name evidence="5" type="ORF">PVT71_23115</name>
</gene>
<evidence type="ECO:0000256" key="1">
    <source>
        <dbReference type="ARBA" id="ARBA00037999"/>
    </source>
</evidence>
<keyword evidence="5" id="KW-0032">Aminotransferase</keyword>
<dbReference type="AlphaFoldDB" id="A0AAU8AR39"/>
<dbReference type="RefSeq" id="WP_353475873.1">
    <property type="nucleotide sequence ID" value="NZ_CP123386.1"/>
</dbReference>
<comment type="similarity">
    <text evidence="1 4">Belongs to the DegT/DnrJ/EryC1 family.</text>
</comment>
<dbReference type="GO" id="GO:0008483">
    <property type="term" value="F:transaminase activity"/>
    <property type="evidence" value="ECO:0007669"/>
    <property type="project" value="UniProtKB-KW"/>
</dbReference>
<feature type="active site" description="Proton acceptor" evidence="2">
    <location>
        <position position="185"/>
    </location>
</feature>
<feature type="modified residue" description="N6-(pyridoxal phosphate)lysine" evidence="3">
    <location>
        <position position="185"/>
    </location>
</feature>
<organism evidence="5">
    <name type="scientific">Alloyangia sp. H15</name>
    <dbReference type="NCBI Taxonomy" id="3029062"/>
    <lineage>
        <taxon>Bacteria</taxon>
        <taxon>Pseudomonadati</taxon>
        <taxon>Pseudomonadota</taxon>
        <taxon>Alphaproteobacteria</taxon>
        <taxon>Rhodobacterales</taxon>
        <taxon>Roseobacteraceae</taxon>
        <taxon>Alloyangia</taxon>
    </lineage>
</organism>
<dbReference type="InterPro" id="IPR015421">
    <property type="entry name" value="PyrdxlP-dep_Trfase_major"/>
</dbReference>
<name>A0AAU8AR39_9RHOB</name>
<proteinExistence type="inferred from homology"/>
<sequence length="387" mass="41438">MIPIAKPLLGEAEAEAASAAVLSGWVSQGPRVAEFEAAFAAMTGAAHACAVSNCTTALHLALQGVGVGNGDEVITVSHSFIAGANAILQCGATPIFVDIEAEGYNIDPAGIAAAVTARTRAILVVHQIGMPCDMPAILAIARDHGLPVIEDAACAVGSEINIDGNWMPIGRPLGDVACFSFHPRKVLTTGEGGMLTTQDAALDAKFRLWRQHGMSVSDRERHGSSSVIFESYPVRGYNYRMTDIQAAIGIAQLARLPSIIAARRRLAERYHEALAGLPGVTPPREPAWARSNWQSYAVRLSPELDQRIVMQRLLDAGVATRRGIMNMHREESQMDLPVRFPLNNSEFAQDKAILIPLFAQMTTEDQDIVLGELENAIGAEYPQAKAG</sequence>
<geneLocation type="plasmid" evidence="5">
    <name>unnamed1</name>
</geneLocation>
<evidence type="ECO:0000313" key="5">
    <source>
        <dbReference type="EMBL" id="XCC96982.1"/>
    </source>
</evidence>
<dbReference type="InterPro" id="IPR000653">
    <property type="entry name" value="DegT/StrS_aminotransferase"/>
</dbReference>
<dbReference type="GO" id="GO:0000271">
    <property type="term" value="P:polysaccharide biosynthetic process"/>
    <property type="evidence" value="ECO:0007669"/>
    <property type="project" value="TreeGrafter"/>
</dbReference>
<dbReference type="EMBL" id="CP123386">
    <property type="protein sequence ID" value="XCC96982.1"/>
    <property type="molecule type" value="Genomic_DNA"/>
</dbReference>
<evidence type="ECO:0000256" key="2">
    <source>
        <dbReference type="PIRSR" id="PIRSR000390-1"/>
    </source>
</evidence>
<keyword evidence="5" id="KW-0614">Plasmid</keyword>